<accession>A0A9W6Y355</accession>
<organism evidence="2 3">
    <name type="scientific">Phytophthora fragariaefolia</name>
    <dbReference type="NCBI Taxonomy" id="1490495"/>
    <lineage>
        <taxon>Eukaryota</taxon>
        <taxon>Sar</taxon>
        <taxon>Stramenopiles</taxon>
        <taxon>Oomycota</taxon>
        <taxon>Peronosporomycetes</taxon>
        <taxon>Peronosporales</taxon>
        <taxon>Peronosporaceae</taxon>
        <taxon>Phytophthora</taxon>
    </lineage>
</organism>
<keyword evidence="3" id="KW-1185">Reference proteome</keyword>
<dbReference type="AlphaFoldDB" id="A0A9W6Y355"/>
<protein>
    <submittedName>
        <fullName evidence="2">Unnamed protein product</fullName>
    </submittedName>
</protein>
<comment type="caution">
    <text evidence="2">The sequence shown here is derived from an EMBL/GenBank/DDBJ whole genome shotgun (WGS) entry which is preliminary data.</text>
</comment>
<evidence type="ECO:0000313" key="2">
    <source>
        <dbReference type="EMBL" id="GMF51247.1"/>
    </source>
</evidence>
<gene>
    <name evidence="2" type="ORF">Pfra01_002066600</name>
</gene>
<feature type="compositionally biased region" description="Basic and acidic residues" evidence="1">
    <location>
        <begin position="38"/>
        <end position="47"/>
    </location>
</feature>
<reference evidence="2" key="1">
    <citation type="submission" date="2023-04" db="EMBL/GenBank/DDBJ databases">
        <title>Phytophthora fragariaefolia NBRC 109709.</title>
        <authorList>
            <person name="Ichikawa N."/>
            <person name="Sato H."/>
            <person name="Tonouchi N."/>
        </authorList>
    </citation>
    <scope>NUCLEOTIDE SEQUENCE</scope>
    <source>
        <strain evidence="2">NBRC 109709</strain>
    </source>
</reference>
<dbReference type="EMBL" id="BSXT01002847">
    <property type="protein sequence ID" value="GMF51247.1"/>
    <property type="molecule type" value="Genomic_DNA"/>
</dbReference>
<proteinExistence type="predicted"/>
<evidence type="ECO:0000256" key="1">
    <source>
        <dbReference type="SAM" id="MobiDB-lite"/>
    </source>
</evidence>
<sequence length="173" mass="19370">MASSLKRGFDRQSDVLAWRREVNHQQEIAAKLAKEYQAVEKARRASEHNNSLSRQENAPLPRTMVNENSGDNLEDTEHANEQEGEGPRSLFEPDDSVCLAVPVSISERSPGSSCERSQYWMGTCPVFQIQSGKLAQFESGYSTSSRATDKTNYGVIVAFTNFAPSIRRINRLD</sequence>
<name>A0A9W6Y355_9STRA</name>
<evidence type="ECO:0000313" key="3">
    <source>
        <dbReference type="Proteomes" id="UP001165121"/>
    </source>
</evidence>
<dbReference type="Proteomes" id="UP001165121">
    <property type="component" value="Unassembled WGS sequence"/>
</dbReference>
<feature type="region of interest" description="Disordered" evidence="1">
    <location>
        <begin position="38"/>
        <end position="93"/>
    </location>
</feature>